<accession>A0A5R8PJL5</accession>
<sequence>MSQERWTTIARLLYGYTTSEQSRQYDEWELGLTCGHSIRRRWYQDREWTEKTLACPTCRVSRGVLSRRNIGSASAWCATGPKTPGVPQSATRALKEFNKSQQLQRDLVAPGLLEIWELRRPKAEDLFRWRARLDCGCVKELLIHGDMRSPLDTVWPSSGLIDGDLPPGEIEHLHKDMNDSYREIVDWGEYRIVDHPADPVEPPDYISDDPECWAKIRHSEPRTIAHWGVTLACGHHTEVSVEDLAWRPSNGPVATLSDEKRQLRLAELDQPETQKAFEGMRAVYDHMKRMILAGLPKPAPEQRCGTCRYAHKIVSCEPNGWLVPSAPVKKPKARTPSRATLQKKLEDAETAASNLRKQLAELDRDHSAQQTTVSATRQELSSAASRDVLDDRPI</sequence>
<reference evidence="2 3" key="1">
    <citation type="submission" date="2019-05" db="EMBL/GenBank/DDBJ databases">
        <title>Genomes sequences of two Nocardia cyriacigeorgica environmental isolates, type strains Nocardia asteroides ATCC 19247 and Nocardia cyriacigeorgica DSM 44484.</title>
        <authorList>
            <person name="Vautrin F."/>
            <person name="Bergeron E."/>
            <person name="Dubost A."/>
            <person name="Abrouk D."/>
            <person name="Rodriguez Nava V."/>
            <person name="Pujic P."/>
        </authorList>
    </citation>
    <scope>NUCLEOTIDE SEQUENCE [LARGE SCALE GENOMIC DNA]</scope>
    <source>
        <strain evidence="2 3">EML 1456</strain>
    </source>
</reference>
<dbReference type="AlphaFoldDB" id="A0A5R8PJL5"/>
<evidence type="ECO:0000313" key="2">
    <source>
        <dbReference type="EMBL" id="TLG16536.1"/>
    </source>
</evidence>
<feature type="compositionally biased region" description="Polar residues" evidence="1">
    <location>
        <begin position="368"/>
        <end position="384"/>
    </location>
</feature>
<feature type="region of interest" description="Disordered" evidence="1">
    <location>
        <begin position="327"/>
        <end position="394"/>
    </location>
</feature>
<proteinExistence type="predicted"/>
<dbReference type="OrthoDB" id="4567835at2"/>
<organism evidence="2 3">
    <name type="scientific">Nocardia cyriacigeorgica</name>
    <dbReference type="NCBI Taxonomy" id="135487"/>
    <lineage>
        <taxon>Bacteria</taxon>
        <taxon>Bacillati</taxon>
        <taxon>Actinomycetota</taxon>
        <taxon>Actinomycetes</taxon>
        <taxon>Mycobacteriales</taxon>
        <taxon>Nocardiaceae</taxon>
        <taxon>Nocardia</taxon>
    </lineage>
</organism>
<name>A0A5R8PJL5_9NOCA</name>
<gene>
    <name evidence="2" type="ORF">FEK35_04660</name>
</gene>
<evidence type="ECO:0000256" key="1">
    <source>
        <dbReference type="SAM" id="MobiDB-lite"/>
    </source>
</evidence>
<feature type="compositionally biased region" description="Basic and acidic residues" evidence="1">
    <location>
        <begin position="358"/>
        <end position="367"/>
    </location>
</feature>
<dbReference type="EMBL" id="VBUU01000002">
    <property type="protein sequence ID" value="TLG16536.1"/>
    <property type="molecule type" value="Genomic_DNA"/>
</dbReference>
<dbReference type="RefSeq" id="WP_138455102.1">
    <property type="nucleotide sequence ID" value="NZ_VBUU01000002.1"/>
</dbReference>
<protein>
    <submittedName>
        <fullName evidence="2">Uncharacterized protein</fullName>
    </submittedName>
</protein>
<evidence type="ECO:0000313" key="3">
    <source>
        <dbReference type="Proteomes" id="UP000308349"/>
    </source>
</evidence>
<comment type="caution">
    <text evidence="2">The sequence shown here is derived from an EMBL/GenBank/DDBJ whole genome shotgun (WGS) entry which is preliminary data.</text>
</comment>
<dbReference type="Proteomes" id="UP000308349">
    <property type="component" value="Unassembled WGS sequence"/>
</dbReference>